<keyword evidence="6 10" id="KW-0862">Zinc</keyword>
<protein>
    <recommendedName>
        <fullName evidence="10">Transcription elongation factor 1 homolog</fullName>
    </recommendedName>
</protein>
<dbReference type="InterPro" id="IPR007808">
    <property type="entry name" value="Elf1"/>
</dbReference>
<dbReference type="GO" id="GO:0003746">
    <property type="term" value="F:translation elongation factor activity"/>
    <property type="evidence" value="ECO:0007669"/>
    <property type="project" value="UniProtKB-KW"/>
</dbReference>
<comment type="function">
    <text evidence="1 10">Transcription elongation factor implicated in the maintenance of proper chromatin structure in actively transcribed regions.</text>
</comment>
<sequence>MGRRKSSTKKISNKKRPTLDTSFKCPFCCHDKVVQCTMNFKDNVGTLQCRRCDTKYSTVINYLSEPIDIFTEWIDAAEAEHAANQELDREDEEGEGGEGGGSSRAAAAAAASDGEDSDI</sequence>
<dbReference type="EMBL" id="JAFCMP010000020">
    <property type="protein sequence ID" value="KAG5191459.1"/>
    <property type="molecule type" value="Genomic_DNA"/>
</dbReference>
<dbReference type="Proteomes" id="UP000664859">
    <property type="component" value="Unassembled WGS sequence"/>
</dbReference>
<keyword evidence="12" id="KW-0648">Protein biosynthesis</keyword>
<keyword evidence="13" id="KW-1185">Reference proteome</keyword>
<keyword evidence="12" id="KW-0251">Elongation factor</keyword>
<evidence type="ECO:0000256" key="1">
    <source>
        <dbReference type="ARBA" id="ARBA00003357"/>
    </source>
</evidence>
<gene>
    <name evidence="12" type="ORF">JKP88DRAFT_352367</name>
</gene>
<proteinExistence type="inferred from homology"/>
<comment type="subcellular location">
    <subcellularLocation>
        <location evidence="2 10">Nucleus</location>
    </subcellularLocation>
</comment>
<dbReference type="InterPro" id="IPR038567">
    <property type="entry name" value="T_Elf1_sf"/>
</dbReference>
<evidence type="ECO:0000256" key="4">
    <source>
        <dbReference type="ARBA" id="ARBA00022723"/>
    </source>
</evidence>
<dbReference type="GO" id="GO:0008023">
    <property type="term" value="C:transcription elongation factor complex"/>
    <property type="evidence" value="ECO:0007669"/>
    <property type="project" value="TreeGrafter"/>
</dbReference>
<dbReference type="Pfam" id="PF05129">
    <property type="entry name" value="Zn_ribbon_Elf1"/>
    <property type="match status" value="1"/>
</dbReference>
<feature type="compositionally biased region" description="Low complexity" evidence="11">
    <location>
        <begin position="103"/>
        <end position="112"/>
    </location>
</feature>
<evidence type="ECO:0000256" key="10">
    <source>
        <dbReference type="RuleBase" id="RU364033"/>
    </source>
</evidence>
<dbReference type="Gene3D" id="2.20.25.190">
    <property type="match status" value="1"/>
</dbReference>
<evidence type="ECO:0000256" key="3">
    <source>
        <dbReference type="ARBA" id="ARBA00009730"/>
    </source>
</evidence>
<evidence type="ECO:0000256" key="2">
    <source>
        <dbReference type="ARBA" id="ARBA00004123"/>
    </source>
</evidence>
<evidence type="ECO:0000256" key="8">
    <source>
        <dbReference type="ARBA" id="ARBA00023163"/>
    </source>
</evidence>
<feature type="compositionally biased region" description="Basic residues" evidence="11">
    <location>
        <begin position="1"/>
        <end position="16"/>
    </location>
</feature>
<name>A0A835ZFT2_9STRA</name>
<dbReference type="GO" id="GO:0008270">
    <property type="term" value="F:zinc ion binding"/>
    <property type="evidence" value="ECO:0007669"/>
    <property type="project" value="UniProtKB-KW"/>
</dbReference>
<evidence type="ECO:0000256" key="9">
    <source>
        <dbReference type="ARBA" id="ARBA00023242"/>
    </source>
</evidence>
<feature type="region of interest" description="Disordered" evidence="11">
    <location>
        <begin position="1"/>
        <end position="20"/>
    </location>
</feature>
<evidence type="ECO:0000313" key="12">
    <source>
        <dbReference type="EMBL" id="KAG5191459.1"/>
    </source>
</evidence>
<keyword evidence="5 10" id="KW-0863">Zinc-finger</keyword>
<comment type="similarity">
    <text evidence="3 10">Belongs to the ELOF1 family.</text>
</comment>
<dbReference type="GO" id="GO:0006368">
    <property type="term" value="P:transcription elongation by RNA polymerase II"/>
    <property type="evidence" value="ECO:0007669"/>
    <property type="project" value="TreeGrafter"/>
</dbReference>
<dbReference type="SUPFAM" id="SSF57783">
    <property type="entry name" value="Zinc beta-ribbon"/>
    <property type="match status" value="1"/>
</dbReference>
<evidence type="ECO:0000256" key="7">
    <source>
        <dbReference type="ARBA" id="ARBA00023015"/>
    </source>
</evidence>
<keyword evidence="7 10" id="KW-0805">Transcription regulation</keyword>
<dbReference type="AlphaFoldDB" id="A0A835ZFT2"/>
<dbReference type="FunFam" id="2.20.25.190:FF:000001">
    <property type="entry name" value="Transcription elongation factor 1 homolog"/>
    <property type="match status" value="1"/>
</dbReference>
<dbReference type="OrthoDB" id="445983at2759"/>
<reference evidence="12" key="1">
    <citation type="submission" date="2021-02" db="EMBL/GenBank/DDBJ databases">
        <title>First Annotated Genome of the Yellow-green Alga Tribonema minus.</title>
        <authorList>
            <person name="Mahan K.M."/>
        </authorList>
    </citation>
    <scope>NUCLEOTIDE SEQUENCE</scope>
    <source>
        <strain evidence="12">UTEX B ZZ1240</strain>
    </source>
</reference>
<evidence type="ECO:0000256" key="11">
    <source>
        <dbReference type="SAM" id="MobiDB-lite"/>
    </source>
</evidence>
<evidence type="ECO:0000256" key="6">
    <source>
        <dbReference type="ARBA" id="ARBA00022833"/>
    </source>
</evidence>
<evidence type="ECO:0000313" key="13">
    <source>
        <dbReference type="Proteomes" id="UP000664859"/>
    </source>
</evidence>
<dbReference type="GO" id="GO:0000993">
    <property type="term" value="F:RNA polymerase II complex binding"/>
    <property type="evidence" value="ECO:0007669"/>
    <property type="project" value="TreeGrafter"/>
</dbReference>
<evidence type="ECO:0000256" key="5">
    <source>
        <dbReference type="ARBA" id="ARBA00022771"/>
    </source>
</evidence>
<keyword evidence="4 10" id="KW-0479">Metal-binding</keyword>
<feature type="region of interest" description="Disordered" evidence="11">
    <location>
        <begin position="81"/>
        <end position="119"/>
    </location>
</feature>
<dbReference type="PANTHER" id="PTHR20934:SF0">
    <property type="entry name" value="TRANSCRIPTION ELONGATION FACTOR 1 HOMOLOG"/>
    <property type="match status" value="1"/>
</dbReference>
<organism evidence="12 13">
    <name type="scientific">Tribonema minus</name>
    <dbReference type="NCBI Taxonomy" id="303371"/>
    <lineage>
        <taxon>Eukaryota</taxon>
        <taxon>Sar</taxon>
        <taxon>Stramenopiles</taxon>
        <taxon>Ochrophyta</taxon>
        <taxon>PX clade</taxon>
        <taxon>Xanthophyceae</taxon>
        <taxon>Tribonematales</taxon>
        <taxon>Tribonemataceae</taxon>
        <taxon>Tribonema</taxon>
    </lineage>
</organism>
<accession>A0A835ZFT2</accession>
<keyword evidence="9 10" id="KW-0539">Nucleus</keyword>
<comment type="caution">
    <text evidence="12">The sequence shown here is derived from an EMBL/GenBank/DDBJ whole genome shotgun (WGS) entry which is preliminary data.</text>
</comment>
<keyword evidence="8 10" id="KW-0804">Transcription</keyword>
<dbReference type="PANTHER" id="PTHR20934">
    <property type="entry name" value="TRANSCRIPTION ELONGATION FACTOR 1 HOMOLOG"/>
    <property type="match status" value="1"/>
</dbReference>